<feature type="compositionally biased region" description="Low complexity" evidence="1">
    <location>
        <begin position="38"/>
        <end position="52"/>
    </location>
</feature>
<dbReference type="SUPFAM" id="SSF51004">
    <property type="entry name" value="C-terminal (heme d1) domain of cytochrome cd1-nitrite reductase"/>
    <property type="match status" value="1"/>
</dbReference>
<dbReference type="PANTHER" id="PTHR46928:SF1">
    <property type="entry name" value="MESENCHYME-SPECIFIC CELL SURFACE GLYCOPROTEIN"/>
    <property type="match status" value="1"/>
</dbReference>
<feature type="domain" description="Choice-of-anchor I" evidence="3">
    <location>
        <begin position="72"/>
        <end position="347"/>
    </location>
</feature>
<dbReference type="Proteomes" id="UP000246145">
    <property type="component" value="Unassembled WGS sequence"/>
</dbReference>
<feature type="signal peptide" evidence="2">
    <location>
        <begin position="1"/>
        <end position="34"/>
    </location>
</feature>
<reference evidence="4 5" key="1">
    <citation type="submission" date="2018-04" db="EMBL/GenBank/DDBJ databases">
        <title>Genomic Encyclopedia of Type Strains, Phase IV (KMG-IV): sequencing the most valuable type-strain genomes for metagenomic binning, comparative biology and taxonomic classification.</title>
        <authorList>
            <person name="Goeker M."/>
        </authorList>
    </citation>
    <scope>NUCLEOTIDE SEQUENCE [LARGE SCALE GENOMIC DNA]</scope>
    <source>
        <strain evidence="4 5">DSM 10065</strain>
    </source>
</reference>
<accession>A0A2U1CK31</accession>
<gene>
    <name evidence="4" type="ORF">C7440_2884</name>
</gene>
<name>A0A2U1CK31_9BURK</name>
<dbReference type="InterPro" id="IPR052956">
    <property type="entry name" value="Mesenchyme-surface_protein"/>
</dbReference>
<dbReference type="PANTHER" id="PTHR46928">
    <property type="entry name" value="MESENCHYME-SPECIFIC CELL SURFACE GLYCOPROTEIN"/>
    <property type="match status" value="1"/>
</dbReference>
<sequence length="652" mass="69035">MTPEFRFRLNATARAIAACSLAFTLAACSSSSNDDNEAPPATETPAPEPEATPASLKLSLLGRYETGKFGVSAAEIPSYDAGTKRAFVVNALDGAVDVLDMSDPAKPVRIGGLDASNVAAGAEVNSIAVHDGLIALAIQMADKTQPGYVGFYQADTLAEINRVNVGALPDNLVFTPDGKTVLVANEGEPNDDYSVDPEGSISIIDISNIQTPTVRTAGFQAWNGKEQALRQAGVRIFGPGASAAQDFEPEYIAVSADSATAWATLQENNALARIDIASATVTDILPLGYKDHGLEANGMDTNDEDRVIDIRARPGVLGMYLPDAIAAYGAQGKTYLVTANEGDARAWGEDNQDYFGADENTAGDPNLGFVEEFRVKHLVHDKGVARRQGDDLPPQLLALTERGLLNPEVFSYCGAATTATGGGETTSGDCREDEELGRLNVTWTLGYQTDPATGEPIMFNKDTGAEDPTGTAIMYDNLYSFGGRSFSIWDDTGKLVWDSGKQFEAYLASDECKLGPARDIDCKLYFNSGHDEGDAMDSRSDAKGPEPEGVELGTIGEKTFAFIGLERMGGIMVYDVTDPAAPVFVDYYNSRSDWSTEDVESVAGSAGDLGPEGLKFVPAAQSPNGQPLLIVGNEVSGTTSVYDLGQTFASST</sequence>
<evidence type="ECO:0000256" key="2">
    <source>
        <dbReference type="SAM" id="SignalP"/>
    </source>
</evidence>
<dbReference type="RefSeq" id="WP_116519011.1">
    <property type="nucleotide sequence ID" value="NZ_JACCEX010000004.1"/>
</dbReference>
<comment type="caution">
    <text evidence="4">The sequence shown here is derived from an EMBL/GenBank/DDBJ whole genome shotgun (WGS) entry which is preliminary data.</text>
</comment>
<dbReference type="InterPro" id="IPR015943">
    <property type="entry name" value="WD40/YVTN_repeat-like_dom_sf"/>
</dbReference>
<evidence type="ECO:0000313" key="5">
    <source>
        <dbReference type="Proteomes" id="UP000246145"/>
    </source>
</evidence>
<proteinExistence type="predicted"/>
<feature type="region of interest" description="Disordered" evidence="1">
    <location>
        <begin position="32"/>
        <end position="52"/>
    </location>
</feature>
<keyword evidence="5" id="KW-1185">Reference proteome</keyword>
<dbReference type="STRING" id="1231391.GCA_000308195_00938"/>
<protein>
    <recommendedName>
        <fullName evidence="3">Choice-of-anchor I domain-containing protein</fullName>
    </recommendedName>
</protein>
<feature type="domain" description="Choice-of-anchor I" evidence="3">
    <location>
        <begin position="470"/>
        <end position="643"/>
    </location>
</feature>
<feature type="chain" id="PRO_5015674226" description="Choice-of-anchor I domain-containing protein" evidence="2">
    <location>
        <begin position="35"/>
        <end position="652"/>
    </location>
</feature>
<evidence type="ECO:0000256" key="1">
    <source>
        <dbReference type="SAM" id="MobiDB-lite"/>
    </source>
</evidence>
<evidence type="ECO:0000259" key="3">
    <source>
        <dbReference type="Pfam" id="PF22494"/>
    </source>
</evidence>
<dbReference type="OrthoDB" id="8674919at2"/>
<organism evidence="4 5">
    <name type="scientific">Pusillimonas noertemannii</name>
    <dbReference type="NCBI Taxonomy" id="305977"/>
    <lineage>
        <taxon>Bacteria</taxon>
        <taxon>Pseudomonadati</taxon>
        <taxon>Pseudomonadota</taxon>
        <taxon>Betaproteobacteria</taxon>
        <taxon>Burkholderiales</taxon>
        <taxon>Alcaligenaceae</taxon>
        <taxon>Pusillimonas</taxon>
    </lineage>
</organism>
<evidence type="ECO:0000313" key="4">
    <source>
        <dbReference type="EMBL" id="PVY61334.1"/>
    </source>
</evidence>
<dbReference type="AlphaFoldDB" id="A0A2U1CK31"/>
<keyword evidence="2" id="KW-0732">Signal</keyword>
<dbReference type="PROSITE" id="PS51257">
    <property type="entry name" value="PROKAR_LIPOPROTEIN"/>
    <property type="match status" value="1"/>
</dbReference>
<dbReference type="NCBIfam" id="NF038117">
    <property type="entry name" value="choice_anch_I"/>
    <property type="match status" value="1"/>
</dbReference>
<dbReference type="EMBL" id="QEKO01000004">
    <property type="protein sequence ID" value="PVY61334.1"/>
    <property type="molecule type" value="Genomic_DNA"/>
</dbReference>
<dbReference type="Gene3D" id="2.130.10.10">
    <property type="entry name" value="YVTN repeat-like/Quinoprotein amine dehydrogenase"/>
    <property type="match status" value="1"/>
</dbReference>
<dbReference type="Pfam" id="PF22494">
    <property type="entry name" value="choice_anch_I"/>
    <property type="match status" value="2"/>
</dbReference>
<dbReference type="InterPro" id="IPR011048">
    <property type="entry name" value="Haem_d1_sf"/>
</dbReference>
<dbReference type="InterPro" id="IPR055188">
    <property type="entry name" value="Choice_anch_I"/>
</dbReference>